<dbReference type="Gene3D" id="3.40.190.170">
    <property type="entry name" value="Bacterial extracellular solute-binding protein, family 7"/>
    <property type="match status" value="1"/>
</dbReference>
<evidence type="ECO:0000313" key="3">
    <source>
        <dbReference type="EMBL" id="MYZ51986.1"/>
    </source>
</evidence>
<evidence type="ECO:0000256" key="1">
    <source>
        <dbReference type="ARBA" id="ARBA00022729"/>
    </source>
</evidence>
<evidence type="ECO:0000256" key="2">
    <source>
        <dbReference type="SAM" id="MobiDB-lite"/>
    </source>
</evidence>
<organism evidence="3 4">
    <name type="scientific">Malikia spinosa</name>
    <dbReference type="NCBI Taxonomy" id="86180"/>
    <lineage>
        <taxon>Bacteria</taxon>
        <taxon>Pseudomonadati</taxon>
        <taxon>Pseudomonadota</taxon>
        <taxon>Betaproteobacteria</taxon>
        <taxon>Burkholderiales</taxon>
        <taxon>Comamonadaceae</taxon>
        <taxon>Malikia</taxon>
    </lineage>
</organism>
<dbReference type="PANTHER" id="PTHR33376">
    <property type="match status" value="1"/>
</dbReference>
<gene>
    <name evidence="3" type="ORF">F5985_07525</name>
</gene>
<dbReference type="NCBIfam" id="NF037995">
    <property type="entry name" value="TRAP_S1"/>
    <property type="match status" value="1"/>
</dbReference>
<reference evidence="3 4" key="1">
    <citation type="submission" date="2019-09" db="EMBL/GenBank/DDBJ databases">
        <title>Identification of Malikia spinosa a prominent benzene-, toluene-, and ethylbenzene-degrading bacterium: enrichment, isolation and whole genome sequencing.</title>
        <authorList>
            <person name="Tancsics A."/>
            <person name="Revesz F."/>
            <person name="Kriszt B."/>
        </authorList>
    </citation>
    <scope>NUCLEOTIDE SEQUENCE [LARGE SCALE GENOMIC DNA]</scope>
    <source>
        <strain evidence="3 4">AB6</strain>
    </source>
</reference>
<dbReference type="Pfam" id="PF03480">
    <property type="entry name" value="DctP"/>
    <property type="match status" value="1"/>
</dbReference>
<dbReference type="GO" id="GO:0055085">
    <property type="term" value="P:transmembrane transport"/>
    <property type="evidence" value="ECO:0007669"/>
    <property type="project" value="InterPro"/>
</dbReference>
<sequence>MVNRQLGSERYGITSARRPATAPTRITVDRPGMAGGRPSNLTSPETHHMKLITTLITTLPLALGATALQAQTVTLKVSHYLGSNHNFHSQVLEPWCAELDKDSGGKLKCQIYPALQLGGTVGQLPDQVKNGVADIAWVSPSFSTGRFPRSEALELPFTLPRSSLGGSLAMWEFTQKHAMEDFKDFKVLSIWSGSSVVISTASKPVIVPDDIKGLKLRSPSRYPSLFLQALGGVPVTMPPAQITEGISKGVIDGAMAPWEVLPAVKVDEVTKYHIEGPAKQPGFTQTPFALLMNKRKYESLTPELKAVLDKRSGLPLLERTAKVWDDGNEAARKAMLARGNKVLVIKEADYKAMQKTTAPVEADWIKQATAKGLDGAKLAADVHAIGNKYLNK</sequence>
<dbReference type="PANTHER" id="PTHR33376:SF15">
    <property type="entry name" value="BLL6794 PROTEIN"/>
    <property type="match status" value="1"/>
</dbReference>
<dbReference type="Proteomes" id="UP000481947">
    <property type="component" value="Unassembled WGS sequence"/>
</dbReference>
<dbReference type="InterPro" id="IPR018389">
    <property type="entry name" value="DctP_fam"/>
</dbReference>
<dbReference type="InterPro" id="IPR038404">
    <property type="entry name" value="TRAP_DctP_sf"/>
</dbReference>
<keyword evidence="1" id="KW-0732">Signal</keyword>
<protein>
    <submittedName>
        <fullName evidence="3">TRAP transporter substrate-binding protein</fullName>
    </submittedName>
</protein>
<proteinExistence type="predicted"/>
<feature type="region of interest" description="Disordered" evidence="2">
    <location>
        <begin position="1"/>
        <end position="44"/>
    </location>
</feature>
<name>A0A7C9JLA5_9BURK</name>
<dbReference type="CDD" id="cd13665">
    <property type="entry name" value="PBP2_TRAP_Dctp3_4"/>
    <property type="match status" value="1"/>
</dbReference>
<accession>A0A7C9JLA5</accession>
<dbReference type="EMBL" id="VYSB01000006">
    <property type="protein sequence ID" value="MYZ51986.1"/>
    <property type="molecule type" value="Genomic_DNA"/>
</dbReference>
<comment type="caution">
    <text evidence="3">The sequence shown here is derived from an EMBL/GenBank/DDBJ whole genome shotgun (WGS) entry which is preliminary data.</text>
</comment>
<dbReference type="AlphaFoldDB" id="A0A7C9JLA5"/>
<evidence type="ECO:0000313" key="4">
    <source>
        <dbReference type="Proteomes" id="UP000481947"/>
    </source>
</evidence>